<protein>
    <submittedName>
        <fullName evidence="3">Baseplate hub subunit</fullName>
    </submittedName>
</protein>
<dbReference type="Proteomes" id="UP000240294">
    <property type="component" value="Genome"/>
</dbReference>
<dbReference type="SUPFAM" id="SSF69279">
    <property type="entry name" value="Phage tail proteins"/>
    <property type="match status" value="2"/>
</dbReference>
<dbReference type="InterPro" id="IPR015180">
    <property type="entry name" value="Phage_T4_Gp27_C"/>
</dbReference>
<evidence type="ECO:0000313" key="4">
    <source>
        <dbReference type="Proteomes" id="UP000240294"/>
    </source>
</evidence>
<dbReference type="GO" id="GO:0098025">
    <property type="term" value="C:virus tail, baseplate"/>
    <property type="evidence" value="ECO:0007669"/>
    <property type="project" value="InterPro"/>
</dbReference>
<dbReference type="EMBL" id="MG746602">
    <property type="protein sequence ID" value="AUO78843.1"/>
    <property type="molecule type" value="Genomic_DNA"/>
</dbReference>
<evidence type="ECO:0000259" key="1">
    <source>
        <dbReference type="Pfam" id="PF09096"/>
    </source>
</evidence>
<dbReference type="Gene3D" id="2.40.10.10">
    <property type="entry name" value="Trypsin-like serine proteases"/>
    <property type="match status" value="1"/>
</dbReference>
<dbReference type="InterPro" id="IPR043085">
    <property type="entry name" value="Gp27_dom2"/>
</dbReference>
<dbReference type="Gene3D" id="2.40.30.150">
    <property type="entry name" value="Bacteriophage T4, Gp27, baseplate hub, domain 3"/>
    <property type="match status" value="1"/>
</dbReference>
<dbReference type="Gene3D" id="3.30.1920.40">
    <property type="match status" value="1"/>
</dbReference>
<evidence type="ECO:0000313" key="3">
    <source>
        <dbReference type="EMBL" id="AUO78843.1"/>
    </source>
</evidence>
<reference evidence="4" key="1">
    <citation type="submission" date="2018-01" db="EMBL/GenBank/DDBJ databases">
        <title>Direct submission.</title>
        <authorList>
            <person name="Ciacci N."/>
        </authorList>
    </citation>
    <scope>NUCLEOTIDE SEQUENCE [LARGE SCALE GENOMIC DNA]</scope>
</reference>
<dbReference type="Gene3D" id="3.55.50.20">
    <property type="match status" value="1"/>
</dbReference>
<dbReference type="Pfam" id="PF09096">
    <property type="entry name" value="Phage-tail_2"/>
    <property type="match status" value="1"/>
</dbReference>
<feature type="domain" description="Bacteriophage T4 Gp27 baseplate hub N-terminal" evidence="2">
    <location>
        <begin position="4"/>
        <end position="198"/>
    </location>
</feature>
<dbReference type="InterPro" id="IPR043084">
    <property type="entry name" value="Gp27_dom4"/>
</dbReference>
<dbReference type="InterPro" id="IPR043083">
    <property type="entry name" value="Gp27_dom3"/>
</dbReference>
<accession>A0A2I6UFS4</accession>
<proteinExistence type="predicted"/>
<organism evidence="3 4">
    <name type="scientific">Klebsiella phage vB_Kpn_F48</name>
    <dbReference type="NCBI Taxonomy" id="2070028"/>
    <lineage>
        <taxon>Viruses</taxon>
        <taxon>Duplodnaviria</taxon>
        <taxon>Heunggongvirae</taxon>
        <taxon>Uroviricota</taxon>
        <taxon>Caudoviricetes</taxon>
        <taxon>Marfavirus</taxon>
        <taxon>Marfavirus F48</taxon>
    </lineage>
</organism>
<gene>
    <name evidence="3" type="ORF">vBKpnF48_218</name>
</gene>
<feature type="domain" description="Bacteriophage T4 Gp27 baseplate hub C-terminal" evidence="1">
    <location>
        <begin position="201"/>
        <end position="373"/>
    </location>
</feature>
<dbReference type="InterPro" id="IPR043504">
    <property type="entry name" value="Peptidase_S1_PA_chymotrypsin"/>
</dbReference>
<keyword evidence="4" id="KW-1185">Reference proteome</keyword>
<dbReference type="InterPro" id="IPR015181">
    <property type="entry name" value="Phage_T4_Gp27_N"/>
</dbReference>
<name>A0A2I6UFS4_9CAUD</name>
<sequence length="380" mass="43514">MISQRPGFPNISIKLYQNYDKWLDNSFIELGATFTTLTMRDSLSGINEGMLQFYDSKNIHNKMNGDQIIQISVSNSNTSRTQTRIYGIKHFTVRVDDKGDNIIAIQLSSLHDIMNLKFSRCFFSSAYETLVEMIGVIYQKYPKLAPPINGINTYVPRIPWTSNIKEFMQYIRDVGLSVESDQFVFAWEDITGINMMDYNAMIAQNAASFVVGAPQTIGQFVDQLPVSLAWDFEWLVKANTYTRNPFKDATFYAQSFVDKEITKITVGEGSNSVYINRSGGYSEMIYRNGYEEANRIVTMSQYDGYASAKIYGNFEVTPGMKLNFYDPKEQFRTDFYVDEVIHEVSNNHSITNIYMFTNGSTIEPVQIAKVKNELKRDSAY</sequence>
<evidence type="ECO:0000259" key="2">
    <source>
        <dbReference type="Pfam" id="PF09097"/>
    </source>
</evidence>
<dbReference type="Pfam" id="PF09097">
    <property type="entry name" value="Phage-tail_1"/>
    <property type="match status" value="1"/>
</dbReference>